<dbReference type="AlphaFoldDB" id="A0A061J8L5"/>
<evidence type="ECO:0000313" key="2">
    <source>
        <dbReference type="EMBL" id="ESL10665.1"/>
    </source>
</evidence>
<evidence type="ECO:0000256" key="1">
    <source>
        <dbReference type="SAM" id="MobiDB-lite"/>
    </source>
</evidence>
<organism evidence="2 3">
    <name type="scientific">Trypanosoma rangeli SC58</name>
    <dbReference type="NCBI Taxonomy" id="429131"/>
    <lineage>
        <taxon>Eukaryota</taxon>
        <taxon>Discoba</taxon>
        <taxon>Euglenozoa</taxon>
        <taxon>Kinetoplastea</taxon>
        <taxon>Metakinetoplastina</taxon>
        <taxon>Trypanosomatida</taxon>
        <taxon>Trypanosomatidae</taxon>
        <taxon>Trypanosoma</taxon>
        <taxon>Herpetosoma</taxon>
    </lineage>
</organism>
<protein>
    <submittedName>
        <fullName evidence="2">Uncharacterized protein</fullName>
    </submittedName>
</protein>
<comment type="caution">
    <text evidence="2">The sequence shown here is derived from an EMBL/GenBank/DDBJ whole genome shotgun (WGS) entry which is preliminary data.</text>
</comment>
<gene>
    <name evidence="2" type="ORF">TRSC58_01597</name>
</gene>
<proteinExistence type="predicted"/>
<feature type="region of interest" description="Disordered" evidence="1">
    <location>
        <begin position="1"/>
        <end position="74"/>
    </location>
</feature>
<reference evidence="2 3" key="1">
    <citation type="submission" date="2013-07" db="EMBL/GenBank/DDBJ databases">
        <authorList>
            <person name="Stoco P.H."/>
            <person name="Wagner G."/>
            <person name="Gerber A."/>
            <person name="Zaha A."/>
            <person name="Thompson C."/>
            <person name="Bartholomeu D.C."/>
            <person name="Luckemeyer D.D."/>
            <person name="Bahia D."/>
            <person name="Loreto E."/>
            <person name="Prestes E.B."/>
            <person name="Lima F.M."/>
            <person name="Rodrigues-Luiz G."/>
            <person name="Vallejo G.A."/>
            <person name="Filho J.F."/>
            <person name="Monteiro K.M."/>
            <person name="Tyler K.M."/>
            <person name="de Almeida L.G."/>
            <person name="Ortiz M.F."/>
            <person name="Siervo M.A."/>
            <person name="de Moraes M.H."/>
            <person name="Cunha O.L."/>
            <person name="Mendonca-Neto R."/>
            <person name="Silva R."/>
            <person name="Teixeira S.M."/>
            <person name="Murta S.M."/>
            <person name="Sincero T.C."/>
            <person name="Mendes T.A."/>
            <person name="Urmenyi T.P."/>
            <person name="Silva V.G."/>
            <person name="da Rocha W.D."/>
            <person name="Andersson B."/>
            <person name="Romanha A.J."/>
            <person name="Steindel M."/>
            <person name="de Vasconcelos A.T."/>
            <person name="Grisard E.C."/>
        </authorList>
    </citation>
    <scope>NUCLEOTIDE SEQUENCE [LARGE SCALE GENOMIC DNA]</scope>
    <source>
        <strain evidence="2 3">SC58</strain>
    </source>
</reference>
<dbReference type="VEuPathDB" id="TriTrypDB:TRSC58_01597"/>
<dbReference type="EMBL" id="AUPL01001597">
    <property type="protein sequence ID" value="ESL10665.1"/>
    <property type="molecule type" value="Genomic_DNA"/>
</dbReference>
<keyword evidence="3" id="KW-1185">Reference proteome</keyword>
<name>A0A061J8L5_TRYRA</name>
<dbReference type="Proteomes" id="UP000031737">
    <property type="component" value="Unassembled WGS sequence"/>
</dbReference>
<sequence length="138" mass="15040">MESLSSERPAVSVSGPLTHHRARTVLLEQLRDLHRQEQQGQKEGGHLTLAARGPHAEGGDNNESGEDDDSNEAAPMAVRFVRTCPPLTDPTWAMEELLRIDPNVALWTGTGLSKAVWAPPGSGHCPFGTTEADFIRHR</sequence>
<evidence type="ECO:0000313" key="3">
    <source>
        <dbReference type="Proteomes" id="UP000031737"/>
    </source>
</evidence>
<accession>A0A061J8L5</accession>
<dbReference type="OrthoDB" id="270836at2759"/>